<organism evidence="19 20">
    <name type="scientific">Chaetomidium leptoderma</name>
    <dbReference type="NCBI Taxonomy" id="669021"/>
    <lineage>
        <taxon>Eukaryota</taxon>
        <taxon>Fungi</taxon>
        <taxon>Dikarya</taxon>
        <taxon>Ascomycota</taxon>
        <taxon>Pezizomycotina</taxon>
        <taxon>Sordariomycetes</taxon>
        <taxon>Sordariomycetidae</taxon>
        <taxon>Sordariales</taxon>
        <taxon>Chaetomiaceae</taxon>
        <taxon>Chaetomidium</taxon>
    </lineage>
</organism>
<dbReference type="GO" id="GO:0046872">
    <property type="term" value="F:metal ion binding"/>
    <property type="evidence" value="ECO:0007669"/>
    <property type="project" value="UniProtKB-KW"/>
</dbReference>
<evidence type="ECO:0000256" key="14">
    <source>
        <dbReference type="ARBA" id="ARBA00044502"/>
    </source>
</evidence>
<name>A0AAN6ZUR9_9PEZI</name>
<evidence type="ECO:0000313" key="20">
    <source>
        <dbReference type="Proteomes" id="UP001302745"/>
    </source>
</evidence>
<dbReference type="PANTHER" id="PTHR33353">
    <property type="entry name" value="PUTATIVE (AFU_ORTHOLOGUE AFUA_1G12560)-RELATED"/>
    <property type="match status" value="1"/>
</dbReference>
<keyword evidence="6" id="KW-0136">Cellulose degradation</keyword>
<evidence type="ECO:0000256" key="1">
    <source>
        <dbReference type="ARBA" id="ARBA00001973"/>
    </source>
</evidence>
<evidence type="ECO:0000256" key="12">
    <source>
        <dbReference type="ARBA" id="ARBA00023277"/>
    </source>
</evidence>
<keyword evidence="19" id="KW-0378">Hydrolase</keyword>
<evidence type="ECO:0000313" key="19">
    <source>
        <dbReference type="EMBL" id="KAK4150849.1"/>
    </source>
</evidence>
<dbReference type="Gene3D" id="2.70.50.70">
    <property type="match status" value="1"/>
</dbReference>
<protein>
    <recommendedName>
        <fullName evidence="16">lytic cellulose monooxygenase (C4-dehydrogenating)</fullName>
        <ecNumber evidence="16">1.14.99.56</ecNumber>
    </recommendedName>
</protein>
<gene>
    <name evidence="19" type="ORF">C8A00DRAFT_45842</name>
</gene>
<dbReference type="Pfam" id="PF03443">
    <property type="entry name" value="AA9"/>
    <property type="match status" value="1"/>
</dbReference>
<dbReference type="EC" id="1.14.99.56" evidence="16"/>
<evidence type="ECO:0000256" key="16">
    <source>
        <dbReference type="ARBA" id="ARBA00047174"/>
    </source>
</evidence>
<reference evidence="19" key="1">
    <citation type="journal article" date="2023" name="Mol. Phylogenet. Evol.">
        <title>Genome-scale phylogeny and comparative genomics of the fungal order Sordariales.</title>
        <authorList>
            <person name="Hensen N."/>
            <person name="Bonometti L."/>
            <person name="Westerberg I."/>
            <person name="Brannstrom I.O."/>
            <person name="Guillou S."/>
            <person name="Cros-Aarteil S."/>
            <person name="Calhoun S."/>
            <person name="Haridas S."/>
            <person name="Kuo A."/>
            <person name="Mondo S."/>
            <person name="Pangilinan J."/>
            <person name="Riley R."/>
            <person name="LaButti K."/>
            <person name="Andreopoulos B."/>
            <person name="Lipzen A."/>
            <person name="Chen C."/>
            <person name="Yan M."/>
            <person name="Daum C."/>
            <person name="Ng V."/>
            <person name="Clum A."/>
            <person name="Steindorff A."/>
            <person name="Ohm R.A."/>
            <person name="Martin F."/>
            <person name="Silar P."/>
            <person name="Natvig D.O."/>
            <person name="Lalanne C."/>
            <person name="Gautier V."/>
            <person name="Ament-Velasquez S.L."/>
            <person name="Kruys A."/>
            <person name="Hutchinson M.I."/>
            <person name="Powell A.J."/>
            <person name="Barry K."/>
            <person name="Miller A.N."/>
            <person name="Grigoriev I.V."/>
            <person name="Debuchy R."/>
            <person name="Gladieux P."/>
            <person name="Hiltunen Thoren M."/>
            <person name="Johannesson H."/>
        </authorList>
    </citation>
    <scope>NUCLEOTIDE SEQUENCE</scope>
    <source>
        <strain evidence="19">CBS 538.74</strain>
    </source>
</reference>
<evidence type="ECO:0000256" key="7">
    <source>
        <dbReference type="ARBA" id="ARBA00023002"/>
    </source>
</evidence>
<evidence type="ECO:0000256" key="8">
    <source>
        <dbReference type="ARBA" id="ARBA00023008"/>
    </source>
</evidence>
<evidence type="ECO:0000259" key="18">
    <source>
        <dbReference type="Pfam" id="PF03443"/>
    </source>
</evidence>
<keyword evidence="13" id="KW-0624">Polysaccharide degradation</keyword>
<dbReference type="GO" id="GO:0016787">
    <property type="term" value="F:hydrolase activity"/>
    <property type="evidence" value="ECO:0007669"/>
    <property type="project" value="UniProtKB-KW"/>
</dbReference>
<comment type="caution">
    <text evidence="19">The sequence shown here is derived from an EMBL/GenBank/DDBJ whole genome shotgun (WGS) entry which is preliminary data.</text>
</comment>
<keyword evidence="20" id="KW-1185">Reference proteome</keyword>
<dbReference type="Proteomes" id="UP001302745">
    <property type="component" value="Unassembled WGS sequence"/>
</dbReference>
<keyword evidence="10" id="KW-1015">Disulfide bond</keyword>
<keyword evidence="5 17" id="KW-0732">Signal</keyword>
<evidence type="ECO:0000256" key="2">
    <source>
        <dbReference type="ARBA" id="ARBA00004613"/>
    </source>
</evidence>
<evidence type="ECO:0000256" key="3">
    <source>
        <dbReference type="ARBA" id="ARBA00022525"/>
    </source>
</evidence>
<evidence type="ECO:0000256" key="11">
    <source>
        <dbReference type="ARBA" id="ARBA00023180"/>
    </source>
</evidence>
<feature type="domain" description="Auxiliary Activity family 9 catalytic" evidence="18">
    <location>
        <begin position="16"/>
        <end position="227"/>
    </location>
</feature>
<dbReference type="PANTHER" id="PTHR33353:SF18">
    <property type="entry name" value="ENDOGLUCANASE II"/>
    <property type="match status" value="1"/>
</dbReference>
<feature type="chain" id="PRO_5042906980" description="lytic cellulose monooxygenase (C4-dehydrogenating)" evidence="17">
    <location>
        <begin position="16"/>
        <end position="237"/>
    </location>
</feature>
<evidence type="ECO:0000256" key="4">
    <source>
        <dbReference type="ARBA" id="ARBA00022723"/>
    </source>
</evidence>
<dbReference type="AlphaFoldDB" id="A0AAN6ZUR9"/>
<keyword evidence="9" id="KW-0503">Monooxygenase</keyword>
<comment type="similarity">
    <text evidence="14">Belongs to the polysaccharide monooxygenase AA9 family.</text>
</comment>
<dbReference type="InterPro" id="IPR005103">
    <property type="entry name" value="AA9_LPMO"/>
</dbReference>
<keyword evidence="11" id="KW-0325">Glycoprotein</keyword>
<comment type="subcellular location">
    <subcellularLocation>
        <location evidence="2">Secreted</location>
    </subcellularLocation>
</comment>
<evidence type="ECO:0000256" key="9">
    <source>
        <dbReference type="ARBA" id="ARBA00023033"/>
    </source>
</evidence>
<evidence type="ECO:0000256" key="5">
    <source>
        <dbReference type="ARBA" id="ARBA00022729"/>
    </source>
</evidence>
<comment type="cofactor">
    <cofactor evidence="1">
        <name>Cu(2+)</name>
        <dbReference type="ChEBI" id="CHEBI:29036"/>
    </cofactor>
</comment>
<keyword evidence="4" id="KW-0479">Metal-binding</keyword>
<sequence length="237" mass="24768">MKVLAPLMLAGAASAHTIFSSLEVGGVNQGLGQGVRIPSYNGPIEDVTSNSMACNGNPNPTTSTSKVITVQAGQSVTAIWRYMLSTTGSAPNDIMDSTHKGPTIAYLKKVGDATSDSGVGGGWFKIQQDGLNNGVWGTEKVINGQGRHSIKIPECIAPGQYLLRAEMIALHGAGNYPGAQFYMECAQINVVGGGNKTPTNTVSFPGAYKGTDAGVKISIYWPPVTNYQIPGPSLFTC</sequence>
<dbReference type="GO" id="GO:0030245">
    <property type="term" value="P:cellulose catabolic process"/>
    <property type="evidence" value="ECO:0007669"/>
    <property type="project" value="UniProtKB-KW"/>
</dbReference>
<dbReference type="CDD" id="cd21175">
    <property type="entry name" value="LPMO_AA9"/>
    <property type="match status" value="1"/>
</dbReference>
<comment type="catalytic activity">
    <reaction evidence="15">
        <text>[(1-&gt;4)-beta-D-glucosyl]n+m + reduced acceptor + O2 = 4-dehydro-beta-D-glucosyl-[(1-&gt;4)-beta-D-glucosyl]n-1 + [(1-&gt;4)-beta-D-glucosyl]m + acceptor + H2O.</text>
        <dbReference type="EC" id="1.14.99.56"/>
    </reaction>
</comment>
<dbReference type="InterPro" id="IPR049892">
    <property type="entry name" value="AA9"/>
</dbReference>
<dbReference type="GO" id="GO:0004497">
    <property type="term" value="F:monooxygenase activity"/>
    <property type="evidence" value="ECO:0007669"/>
    <property type="project" value="UniProtKB-KW"/>
</dbReference>
<evidence type="ECO:0000256" key="6">
    <source>
        <dbReference type="ARBA" id="ARBA00023001"/>
    </source>
</evidence>
<evidence type="ECO:0000256" key="15">
    <source>
        <dbReference type="ARBA" id="ARBA00045077"/>
    </source>
</evidence>
<keyword evidence="7" id="KW-0560">Oxidoreductase</keyword>
<dbReference type="EMBL" id="MU857047">
    <property type="protein sequence ID" value="KAK4150849.1"/>
    <property type="molecule type" value="Genomic_DNA"/>
</dbReference>
<proteinExistence type="inferred from homology"/>
<feature type="signal peptide" evidence="17">
    <location>
        <begin position="1"/>
        <end position="15"/>
    </location>
</feature>
<evidence type="ECO:0000256" key="13">
    <source>
        <dbReference type="ARBA" id="ARBA00023326"/>
    </source>
</evidence>
<keyword evidence="8" id="KW-0186">Copper</keyword>
<evidence type="ECO:0000256" key="10">
    <source>
        <dbReference type="ARBA" id="ARBA00023157"/>
    </source>
</evidence>
<keyword evidence="12" id="KW-0119">Carbohydrate metabolism</keyword>
<keyword evidence="3" id="KW-0964">Secreted</keyword>
<evidence type="ECO:0000256" key="17">
    <source>
        <dbReference type="SAM" id="SignalP"/>
    </source>
</evidence>
<dbReference type="GO" id="GO:0005576">
    <property type="term" value="C:extracellular region"/>
    <property type="evidence" value="ECO:0007669"/>
    <property type="project" value="UniProtKB-SubCell"/>
</dbReference>
<accession>A0AAN6ZUR9</accession>
<reference evidence="19" key="2">
    <citation type="submission" date="2023-05" db="EMBL/GenBank/DDBJ databases">
        <authorList>
            <consortium name="Lawrence Berkeley National Laboratory"/>
            <person name="Steindorff A."/>
            <person name="Hensen N."/>
            <person name="Bonometti L."/>
            <person name="Westerberg I."/>
            <person name="Brannstrom I.O."/>
            <person name="Guillou S."/>
            <person name="Cros-Aarteil S."/>
            <person name="Calhoun S."/>
            <person name="Haridas S."/>
            <person name="Kuo A."/>
            <person name="Mondo S."/>
            <person name="Pangilinan J."/>
            <person name="Riley R."/>
            <person name="Labutti K."/>
            <person name="Andreopoulos B."/>
            <person name="Lipzen A."/>
            <person name="Chen C."/>
            <person name="Yanf M."/>
            <person name="Daum C."/>
            <person name="Ng V."/>
            <person name="Clum A."/>
            <person name="Ohm R."/>
            <person name="Martin F."/>
            <person name="Silar P."/>
            <person name="Natvig D."/>
            <person name="Lalanne C."/>
            <person name="Gautier V."/>
            <person name="Ament-Velasquez S.L."/>
            <person name="Kruys A."/>
            <person name="Hutchinson M.I."/>
            <person name="Powell A.J."/>
            <person name="Barry K."/>
            <person name="Miller A.N."/>
            <person name="Grigoriev I.V."/>
            <person name="Debuchy R."/>
            <person name="Gladieux P."/>
            <person name="Thoren M.H."/>
            <person name="Johannesson H."/>
        </authorList>
    </citation>
    <scope>NUCLEOTIDE SEQUENCE</scope>
    <source>
        <strain evidence="19">CBS 538.74</strain>
    </source>
</reference>